<comment type="caution">
    <text evidence="1">The sequence shown here is derived from an EMBL/GenBank/DDBJ whole genome shotgun (WGS) entry which is preliminary data.</text>
</comment>
<keyword evidence="2" id="KW-1185">Reference proteome</keyword>
<sequence length="149" mass="16255">MGRRRASATEYEFLPLPFRVSGVVCKQLDANRASSRASRAHHARRLSIFGDLDTTNQTPVNQPWPTSGAQAADRVKIIYEAEQKLGCSCASEHTIDIGYRSGAGADNDGGSEVTFRARVELCGQQRRGRGGTALRRSTLPAAVAPRRRE</sequence>
<gene>
    <name evidence="1" type="ORF">MSG28_000308</name>
</gene>
<dbReference type="EMBL" id="CM046131">
    <property type="protein sequence ID" value="KAI8429764.1"/>
    <property type="molecule type" value="Genomic_DNA"/>
</dbReference>
<name>A0ACC0K060_CHOFU</name>
<reference evidence="1 2" key="1">
    <citation type="journal article" date="2022" name="Genome Biol. Evol.">
        <title>The Spruce Budworm Genome: Reconstructing the Evolutionary History of Antifreeze Proteins.</title>
        <authorList>
            <person name="Beliveau C."/>
            <person name="Gagne P."/>
            <person name="Picq S."/>
            <person name="Vernygora O."/>
            <person name="Keeling C.I."/>
            <person name="Pinkney K."/>
            <person name="Doucet D."/>
            <person name="Wen F."/>
            <person name="Johnston J.S."/>
            <person name="Maaroufi H."/>
            <person name="Boyle B."/>
            <person name="Laroche J."/>
            <person name="Dewar K."/>
            <person name="Juretic N."/>
            <person name="Blackburn G."/>
            <person name="Nisole A."/>
            <person name="Brunet B."/>
            <person name="Brandao M."/>
            <person name="Lumley L."/>
            <person name="Duan J."/>
            <person name="Quan G."/>
            <person name="Lucarotti C.J."/>
            <person name="Roe A.D."/>
            <person name="Sperling F.A.H."/>
            <person name="Levesque R.C."/>
            <person name="Cusson M."/>
        </authorList>
    </citation>
    <scope>NUCLEOTIDE SEQUENCE [LARGE SCALE GENOMIC DNA]</scope>
    <source>
        <strain evidence="1">Glfc:IPQL:Cfum</strain>
    </source>
</reference>
<organism evidence="1 2">
    <name type="scientific">Choristoneura fumiferana</name>
    <name type="common">Spruce budworm moth</name>
    <name type="synonym">Archips fumiferana</name>
    <dbReference type="NCBI Taxonomy" id="7141"/>
    <lineage>
        <taxon>Eukaryota</taxon>
        <taxon>Metazoa</taxon>
        <taxon>Ecdysozoa</taxon>
        <taxon>Arthropoda</taxon>
        <taxon>Hexapoda</taxon>
        <taxon>Insecta</taxon>
        <taxon>Pterygota</taxon>
        <taxon>Neoptera</taxon>
        <taxon>Endopterygota</taxon>
        <taxon>Lepidoptera</taxon>
        <taxon>Glossata</taxon>
        <taxon>Ditrysia</taxon>
        <taxon>Tortricoidea</taxon>
        <taxon>Tortricidae</taxon>
        <taxon>Tortricinae</taxon>
        <taxon>Choristoneura</taxon>
    </lineage>
</organism>
<evidence type="ECO:0000313" key="2">
    <source>
        <dbReference type="Proteomes" id="UP001064048"/>
    </source>
</evidence>
<accession>A0ACC0K060</accession>
<protein>
    <submittedName>
        <fullName evidence="1">Uncharacterized protein</fullName>
    </submittedName>
</protein>
<proteinExistence type="predicted"/>
<evidence type="ECO:0000313" key="1">
    <source>
        <dbReference type="EMBL" id="KAI8429764.1"/>
    </source>
</evidence>
<dbReference type="Proteomes" id="UP001064048">
    <property type="component" value="Chromosome Z"/>
</dbReference>